<dbReference type="Proteomes" id="UP000504617">
    <property type="component" value="Unplaced"/>
</dbReference>
<dbReference type="RefSeq" id="XP_013926318.1">
    <property type="nucleotide sequence ID" value="XM_014070843.1"/>
</dbReference>
<comment type="subcellular location">
    <subcellularLocation>
        <location evidence="1">Lipid droplet</location>
    </subcellularLocation>
</comment>
<accession>A0A6I9YP99</accession>
<evidence type="ECO:0000256" key="2">
    <source>
        <dbReference type="ARBA" id="ARBA00006311"/>
    </source>
</evidence>
<dbReference type="PANTHER" id="PTHR14024">
    <property type="entry name" value="PERILIPIN"/>
    <property type="match status" value="1"/>
</dbReference>
<proteinExistence type="inferred from homology"/>
<keyword evidence="5" id="KW-1185">Reference proteome</keyword>
<dbReference type="GeneID" id="106552536"/>
<dbReference type="SUPFAM" id="SSF109775">
    <property type="entry name" value="Mannose-6-phosphate receptor binding protein 1 (Tip47), C-terminal domain"/>
    <property type="match status" value="1"/>
</dbReference>
<evidence type="ECO:0000313" key="6">
    <source>
        <dbReference type="RefSeq" id="XP_013926318.1"/>
    </source>
</evidence>
<organism evidence="5 6">
    <name type="scientific">Thamnophis sirtalis</name>
    <dbReference type="NCBI Taxonomy" id="35019"/>
    <lineage>
        <taxon>Eukaryota</taxon>
        <taxon>Metazoa</taxon>
        <taxon>Chordata</taxon>
        <taxon>Craniata</taxon>
        <taxon>Vertebrata</taxon>
        <taxon>Euteleostomi</taxon>
        <taxon>Lepidosauria</taxon>
        <taxon>Squamata</taxon>
        <taxon>Bifurcata</taxon>
        <taxon>Unidentata</taxon>
        <taxon>Episquamata</taxon>
        <taxon>Toxicofera</taxon>
        <taxon>Serpentes</taxon>
        <taxon>Colubroidea</taxon>
        <taxon>Colubridae</taxon>
        <taxon>Natricinae</taxon>
        <taxon>Thamnophis</taxon>
    </lineage>
</organism>
<keyword evidence="3" id="KW-0551">Lipid droplet</keyword>
<comment type="similarity">
    <text evidence="2 4">Belongs to the perilipin family.</text>
</comment>
<sequence>MAETGVKNIASSTEPLLDIFQPQLSIANMFACRNLDRLQHKFPIMHQTVDQIMTNVIESIYTKLTEAKDIMDTVLVLGIEAAAESVEVTLCSARSAVNTVMEINLAQMMASSFDKMIFKSDDLLEHFLPITNEEFFAIAFSDCSGAAFLEKQKEEPSYYSRLGSLSIKLCSRAYQHSVIKIKFGAQQALFQLEQLFYMLKYTKEELDYKVHKGQEKMYQMWKEWYKGQPKQDQSSEEKQAEMESRTLTTSYKVAQKIQEVCQNVLTNMQTLPKHLQEKIQQALCDLKELQAVLSTATSFQDLPSGFLRETPEKINKARKALHEVMEYIAEYICLPGVDGPYCPLILAEEAIKYNQIY</sequence>
<protein>
    <recommendedName>
        <fullName evidence="4">Perilipin</fullName>
    </recommendedName>
</protein>
<dbReference type="GO" id="GO:0010890">
    <property type="term" value="P:positive regulation of triglyceride storage"/>
    <property type="evidence" value="ECO:0007669"/>
    <property type="project" value="TreeGrafter"/>
</dbReference>
<dbReference type="InterPro" id="IPR004279">
    <property type="entry name" value="Perilipin"/>
</dbReference>
<dbReference type="PANTHER" id="PTHR14024:SF51">
    <property type="entry name" value="PERILIPIN-RELATED"/>
    <property type="match status" value="1"/>
</dbReference>
<name>A0A6I9YP99_9SAUR</name>
<dbReference type="GO" id="GO:0005811">
    <property type="term" value="C:lipid droplet"/>
    <property type="evidence" value="ECO:0007669"/>
    <property type="project" value="UniProtKB-SubCell"/>
</dbReference>
<dbReference type="GO" id="GO:0019915">
    <property type="term" value="P:lipid storage"/>
    <property type="evidence" value="ECO:0007669"/>
    <property type="project" value="TreeGrafter"/>
</dbReference>
<gene>
    <name evidence="6" type="primary">LOC106552536</name>
</gene>
<dbReference type="KEGG" id="tsr:106552536"/>
<dbReference type="AlphaFoldDB" id="A0A6I9YP99"/>
<dbReference type="Gene3D" id="3.30.720.170">
    <property type="entry name" value="Perilipin, alpha-beta domain"/>
    <property type="match status" value="1"/>
</dbReference>
<evidence type="ECO:0000313" key="5">
    <source>
        <dbReference type="Proteomes" id="UP000504617"/>
    </source>
</evidence>
<dbReference type="Gene3D" id="1.20.120.340">
    <property type="entry name" value="Flagellar protein FliS"/>
    <property type="match status" value="2"/>
</dbReference>
<reference evidence="6" key="1">
    <citation type="submission" date="2025-08" db="UniProtKB">
        <authorList>
            <consortium name="RefSeq"/>
        </authorList>
    </citation>
    <scope>IDENTIFICATION</scope>
    <source>
        <tissue evidence="6">Skeletal muscle</tissue>
    </source>
</reference>
<evidence type="ECO:0000256" key="1">
    <source>
        <dbReference type="ARBA" id="ARBA00004502"/>
    </source>
</evidence>
<evidence type="ECO:0000256" key="4">
    <source>
        <dbReference type="PIRNR" id="PIRNR036881"/>
    </source>
</evidence>
<dbReference type="Pfam" id="PF03036">
    <property type="entry name" value="Perilipin"/>
    <property type="match status" value="1"/>
</dbReference>
<evidence type="ECO:0000256" key="3">
    <source>
        <dbReference type="ARBA" id="ARBA00022677"/>
    </source>
</evidence>
<dbReference type="OrthoDB" id="376826at2759"/>
<dbReference type="PIRSF" id="PIRSF036881">
    <property type="entry name" value="PAT"/>
    <property type="match status" value="1"/>
</dbReference>
<dbReference type="GO" id="GO:0005829">
    <property type="term" value="C:cytosol"/>
    <property type="evidence" value="ECO:0007669"/>
    <property type="project" value="TreeGrafter"/>
</dbReference>